<dbReference type="EMBL" id="MPPL01000001">
    <property type="protein sequence ID" value="OKS84864.1"/>
    <property type="molecule type" value="Genomic_DNA"/>
</dbReference>
<evidence type="ECO:0000256" key="1">
    <source>
        <dbReference type="SAM" id="SignalP"/>
    </source>
</evidence>
<dbReference type="InterPro" id="IPR019223">
    <property type="entry name" value="DUF2147"/>
</dbReference>
<gene>
    <name evidence="3" type="ORF">RG47T_0301</name>
</gene>
<sequence>MEKLLTLRGLGITLLLTLFAANGIATSSNCDQIIGTWMGSEKNIVVQVYKDGDSFKASIVWFDDSDDKSKPMDTRLDYKNPDKSLRTRKVLGMQVLKNLEYNTSSNSWENGVIYDAKNGHEWNSCASIDKEGILKVTGYWHFKFIGKSIKFNRISSSDRLLTSR</sequence>
<proteinExistence type="predicted"/>
<feature type="domain" description="DUF2147" evidence="2">
    <location>
        <begin position="35"/>
        <end position="153"/>
    </location>
</feature>
<dbReference type="PANTHER" id="PTHR36919">
    <property type="entry name" value="BLR1215 PROTEIN"/>
    <property type="match status" value="1"/>
</dbReference>
<keyword evidence="4" id="KW-1185">Reference proteome</keyword>
<evidence type="ECO:0000313" key="3">
    <source>
        <dbReference type="EMBL" id="OKS84864.1"/>
    </source>
</evidence>
<evidence type="ECO:0000259" key="2">
    <source>
        <dbReference type="Pfam" id="PF09917"/>
    </source>
</evidence>
<reference evidence="3 4" key="1">
    <citation type="submission" date="2016-11" db="EMBL/GenBank/DDBJ databases">
        <title>Whole Genome Sequencing of Mucilaginibacter polytrichastri RG4-7(T) isolated from the moss sample.</title>
        <authorList>
            <person name="Li Y."/>
        </authorList>
    </citation>
    <scope>NUCLEOTIDE SEQUENCE [LARGE SCALE GENOMIC DNA]</scope>
    <source>
        <strain evidence="3 4">RG4-7</strain>
    </source>
</reference>
<dbReference type="AlphaFoldDB" id="A0A1Q5ZSW9"/>
<name>A0A1Q5ZSW9_9SPHI</name>
<feature type="signal peptide" evidence="1">
    <location>
        <begin position="1"/>
        <end position="20"/>
    </location>
</feature>
<dbReference type="STRING" id="1302689.RG47T_0301"/>
<keyword evidence="1" id="KW-0732">Signal</keyword>
<protein>
    <recommendedName>
        <fullName evidence="2">DUF2147 domain-containing protein</fullName>
    </recommendedName>
</protein>
<comment type="caution">
    <text evidence="3">The sequence shown here is derived from an EMBL/GenBank/DDBJ whole genome shotgun (WGS) entry which is preliminary data.</text>
</comment>
<dbReference type="PANTHER" id="PTHR36919:SF2">
    <property type="entry name" value="BLL6627 PROTEIN"/>
    <property type="match status" value="1"/>
</dbReference>
<accession>A0A1Q5ZSW9</accession>
<feature type="chain" id="PRO_5010337647" description="DUF2147 domain-containing protein" evidence="1">
    <location>
        <begin position="21"/>
        <end position="164"/>
    </location>
</feature>
<dbReference type="Proteomes" id="UP000186720">
    <property type="component" value="Unassembled WGS sequence"/>
</dbReference>
<dbReference type="Pfam" id="PF09917">
    <property type="entry name" value="DUF2147"/>
    <property type="match status" value="1"/>
</dbReference>
<evidence type="ECO:0000313" key="4">
    <source>
        <dbReference type="Proteomes" id="UP000186720"/>
    </source>
</evidence>
<dbReference type="OrthoDB" id="9814399at2"/>
<dbReference type="Gene3D" id="2.40.128.520">
    <property type="match status" value="1"/>
</dbReference>
<dbReference type="RefSeq" id="WP_074487579.1">
    <property type="nucleotide sequence ID" value="NZ_FPAM01000001.1"/>
</dbReference>
<organism evidence="3 4">
    <name type="scientific">Mucilaginibacter polytrichastri</name>
    <dbReference type="NCBI Taxonomy" id="1302689"/>
    <lineage>
        <taxon>Bacteria</taxon>
        <taxon>Pseudomonadati</taxon>
        <taxon>Bacteroidota</taxon>
        <taxon>Sphingobacteriia</taxon>
        <taxon>Sphingobacteriales</taxon>
        <taxon>Sphingobacteriaceae</taxon>
        <taxon>Mucilaginibacter</taxon>
    </lineage>
</organism>